<keyword evidence="6" id="KW-0904">Protein phosphatase</keyword>
<evidence type="ECO:0000256" key="2">
    <source>
        <dbReference type="ARBA" id="ARBA00013081"/>
    </source>
</evidence>
<dbReference type="EMBL" id="JARRTL010000035">
    <property type="protein sequence ID" value="MEC0487767.1"/>
    <property type="molecule type" value="Genomic_DNA"/>
</dbReference>
<keyword evidence="5 17" id="KW-0378">Hydrolase</keyword>
<evidence type="ECO:0000256" key="6">
    <source>
        <dbReference type="ARBA" id="ARBA00022912"/>
    </source>
</evidence>
<dbReference type="Proteomes" id="UP000036168">
    <property type="component" value="Unassembled WGS sequence"/>
</dbReference>
<dbReference type="GO" id="GO:0005886">
    <property type="term" value="C:plasma membrane"/>
    <property type="evidence" value="ECO:0007669"/>
    <property type="project" value="UniProtKB-SubCell"/>
</dbReference>
<dbReference type="PANTHER" id="PTHR43156:SF2">
    <property type="entry name" value="STAGE II SPORULATION PROTEIN E"/>
    <property type="match status" value="1"/>
</dbReference>
<sequence>MEKAERRVNSPMAGPLVQKMYAWFGKMAKLMMQHLYSLFFYKGLIYMVIGFLLGRAFILSEVIPFALPFFGAMLLIKKDKALMACLALLAGALSISPQHSLFVLAALVSFAVCSKMTSLIIKDRVRTLPVVVFLAMSLTRCGFVYAQYGTVSGYHYIMAFVEAGLSFILTLIFLQSLPIVTSKRAKHSLKIEEIICFMILIASVLTGLTGVSFQGMQAELILARYVVLTFSFIGGASIGCTVGVVTGLILSLSNIGNLYQMSLLAFSGLLGGLLKEGKKAGAAVGLLIGSLLISLYGGGSAELVPTLYESLIAIGLFLLTPQSITKKVAKHIPGTTEHAQEQQQYARKIRDVTAQKVDQFSSVFHALSDSFSTFYHTVPEDEVKEKEIDLFLSTVTEHSCQSCYKKNKCWVQNFDKTYDLMKRVMQETEEKQYYKNRKLKKEFHQHCSKSKQVEALIEDELTHFRANQALKQKVHDSRRLVAEQLLGVSQVMADFSREIKREREQHFIQEEQIREALQHFGVEIQQVEIYCLDQGNIDIEMSIPFCNGHGECEKIIAPMLSDILEEQIIVKAEQCAGHPNGYCHVAFGSAKSYRVITGAAHAAKGGGLVSGDSYNMMELGAGKYAAAISDGMGNGARAHFESNETIKLLEKILQSGIDEKVAIKTINSILSLRTTDEIYSTLDLSIIDLQDASCKFLKIGSTPSFIKRADQIIKVQASNLPIGIISEFDVDVVSEQLKAGDILIMMSDGIFEGPRHVENHDLWMKRKLKSLKTEDPQEIADLIMEEVIRTRSGLIEDDMTVIVIRIDHNTPKWASIPAPAFFQKNQEIS</sequence>
<keyword evidence="8 14" id="KW-1133">Transmembrane helix</keyword>
<dbReference type="PANTHER" id="PTHR43156">
    <property type="entry name" value="STAGE II SPORULATION PROTEIN E-RELATED"/>
    <property type="match status" value="1"/>
</dbReference>
<dbReference type="InterPro" id="IPR052016">
    <property type="entry name" value="Bact_Sigma-Reg"/>
</dbReference>
<evidence type="ECO:0000313" key="16">
    <source>
        <dbReference type="EMBL" id="KRT94477.1"/>
    </source>
</evidence>
<dbReference type="GO" id="GO:0004722">
    <property type="term" value="F:protein serine/threonine phosphatase activity"/>
    <property type="evidence" value="ECO:0007669"/>
    <property type="project" value="UniProtKB-EC"/>
</dbReference>
<reference evidence="16" key="2">
    <citation type="submission" date="2015-10" db="EMBL/GenBank/DDBJ databases">
        <authorList>
            <person name="Gilbert D.G."/>
        </authorList>
    </citation>
    <scope>NUCLEOTIDE SEQUENCE</scope>
    <source>
        <strain evidence="16">GO-13</strain>
    </source>
</reference>
<keyword evidence="19" id="KW-1185">Reference proteome</keyword>
<dbReference type="EC" id="3.1.3.16" evidence="2"/>
<evidence type="ECO:0000256" key="8">
    <source>
        <dbReference type="ARBA" id="ARBA00022989"/>
    </source>
</evidence>
<feature type="transmembrane region" description="Helical" evidence="14">
    <location>
        <begin position="58"/>
        <end position="76"/>
    </location>
</feature>
<dbReference type="SUPFAM" id="SSF81606">
    <property type="entry name" value="PP2C-like"/>
    <property type="match status" value="1"/>
</dbReference>
<keyword evidence="4 14" id="KW-0812">Transmembrane</keyword>
<keyword evidence="7" id="KW-0749">Sporulation</keyword>
<dbReference type="EMBL" id="LECW02000011">
    <property type="protein sequence ID" value="KRT94477.1"/>
    <property type="molecule type" value="Genomic_DNA"/>
</dbReference>
<dbReference type="Proteomes" id="UP001341297">
    <property type="component" value="Unassembled WGS sequence"/>
</dbReference>
<dbReference type="SMART" id="SM00332">
    <property type="entry name" value="PP2Cc"/>
    <property type="match status" value="1"/>
</dbReference>
<gene>
    <name evidence="17" type="primary">spoIIE</name>
    <name evidence="16" type="ORF">AB447_215070</name>
    <name evidence="17" type="ORF">P8828_23765</name>
</gene>
<comment type="caution">
    <text evidence="16">The sequence shown here is derived from an EMBL/GenBank/DDBJ whole genome shotgun (WGS) entry which is preliminary data.</text>
</comment>
<comment type="function">
    <text evidence="12">Normally needed for pro-sigma E processing during sporulation but can be bypassed in vegetative cells. Activates SpoIIAA by dephosphorylation.</text>
</comment>
<evidence type="ECO:0000313" key="19">
    <source>
        <dbReference type="Proteomes" id="UP001341297"/>
    </source>
</evidence>
<evidence type="ECO:0000256" key="7">
    <source>
        <dbReference type="ARBA" id="ARBA00022969"/>
    </source>
</evidence>
<evidence type="ECO:0000256" key="11">
    <source>
        <dbReference type="ARBA" id="ARBA00048336"/>
    </source>
</evidence>
<evidence type="ECO:0000256" key="5">
    <source>
        <dbReference type="ARBA" id="ARBA00022801"/>
    </source>
</evidence>
<dbReference type="Pfam" id="PF07228">
    <property type="entry name" value="SpoIIE"/>
    <property type="match status" value="1"/>
</dbReference>
<comment type="catalytic activity">
    <reaction evidence="11">
        <text>O-phospho-L-threonyl-[protein] + H2O = L-threonyl-[protein] + phosphate</text>
        <dbReference type="Rhea" id="RHEA:47004"/>
        <dbReference type="Rhea" id="RHEA-COMP:11060"/>
        <dbReference type="Rhea" id="RHEA-COMP:11605"/>
        <dbReference type="ChEBI" id="CHEBI:15377"/>
        <dbReference type="ChEBI" id="CHEBI:30013"/>
        <dbReference type="ChEBI" id="CHEBI:43474"/>
        <dbReference type="ChEBI" id="CHEBI:61977"/>
        <dbReference type="EC" id="3.1.3.16"/>
    </reaction>
</comment>
<feature type="transmembrane region" description="Helical" evidence="14">
    <location>
        <begin position="257"/>
        <end position="274"/>
    </location>
</feature>
<protein>
    <recommendedName>
        <fullName evidence="13">Stage II sporulation protein E</fullName>
        <ecNumber evidence="2">3.1.3.16</ecNumber>
    </recommendedName>
</protein>
<evidence type="ECO:0000313" key="18">
    <source>
        <dbReference type="Proteomes" id="UP000036168"/>
    </source>
</evidence>
<reference evidence="16 18" key="1">
    <citation type="journal article" date="2015" name="Int. J. Syst. Evol. Microbiol.">
        <title>Bacillus glycinifermentans sp. nov., isolated from fermented soybean paste.</title>
        <authorList>
            <person name="Kim S.J."/>
            <person name="Dunlap C.A."/>
            <person name="Kwon S.W."/>
            <person name="Rooney A.P."/>
        </authorList>
    </citation>
    <scope>NUCLEOTIDE SEQUENCE [LARGE SCALE GENOMIC DNA]</scope>
    <source>
        <strain evidence="16 18">GO-13</strain>
    </source>
</reference>
<evidence type="ECO:0000256" key="12">
    <source>
        <dbReference type="ARBA" id="ARBA00058752"/>
    </source>
</evidence>
<dbReference type="FunFam" id="3.60.40.10:FF:000100">
    <property type="entry name" value="Stage II sporulation protein E"/>
    <property type="match status" value="1"/>
</dbReference>
<dbReference type="GO" id="GO:0030435">
    <property type="term" value="P:sporulation resulting in formation of a cellular spore"/>
    <property type="evidence" value="ECO:0007669"/>
    <property type="project" value="UniProtKB-KW"/>
</dbReference>
<comment type="subcellular location">
    <subcellularLocation>
        <location evidence="1">Cell membrane</location>
        <topology evidence="1">Multi-pass membrane protein</topology>
    </subcellularLocation>
</comment>
<dbReference type="RefSeq" id="WP_048356465.1">
    <property type="nucleotide sequence ID" value="NZ_CP023481.1"/>
</dbReference>
<reference evidence="17 19" key="3">
    <citation type="submission" date="2023-03" db="EMBL/GenBank/DDBJ databases">
        <title>Agriculturally important microbes genome sequencing.</title>
        <authorList>
            <person name="Dunlap C."/>
        </authorList>
    </citation>
    <scope>NUCLEOTIDE SEQUENCE [LARGE SCALE GENOMIC DNA]</scope>
    <source>
        <strain evidence="17 19">CBP-3203</strain>
    </source>
</reference>
<dbReference type="PROSITE" id="PS51746">
    <property type="entry name" value="PPM_2"/>
    <property type="match status" value="1"/>
</dbReference>
<dbReference type="InterPro" id="IPR014221">
    <property type="entry name" value="SpoII_E"/>
</dbReference>
<dbReference type="OrthoDB" id="9763774at2"/>
<feature type="domain" description="PPM-type phosphatase" evidence="15">
    <location>
        <begin position="596"/>
        <end position="806"/>
    </location>
</feature>
<feature type="transmembrane region" description="Helical" evidence="14">
    <location>
        <begin position="194"/>
        <end position="213"/>
    </location>
</feature>
<dbReference type="Gene3D" id="3.60.40.10">
    <property type="entry name" value="PPM-type phosphatase domain"/>
    <property type="match status" value="1"/>
</dbReference>
<organism evidence="16 18">
    <name type="scientific">Bacillus glycinifermentans</name>
    <dbReference type="NCBI Taxonomy" id="1664069"/>
    <lineage>
        <taxon>Bacteria</taxon>
        <taxon>Bacillati</taxon>
        <taxon>Bacillota</taxon>
        <taxon>Bacilli</taxon>
        <taxon>Bacillales</taxon>
        <taxon>Bacillaceae</taxon>
        <taxon>Bacillus</taxon>
    </lineage>
</organism>
<dbReference type="Pfam" id="PF19732">
    <property type="entry name" value="SpoIIE_N"/>
    <property type="match status" value="1"/>
</dbReference>
<feature type="transmembrane region" description="Helical" evidence="14">
    <location>
        <begin position="35"/>
        <end position="52"/>
    </location>
</feature>
<evidence type="ECO:0000256" key="13">
    <source>
        <dbReference type="ARBA" id="ARBA00074959"/>
    </source>
</evidence>
<keyword evidence="9 14" id="KW-0472">Membrane</keyword>
<feature type="transmembrane region" description="Helical" evidence="14">
    <location>
        <begin position="154"/>
        <end position="174"/>
    </location>
</feature>
<feature type="transmembrane region" description="Helical" evidence="14">
    <location>
        <begin position="225"/>
        <end position="250"/>
    </location>
</feature>
<accession>A0A0T6BS51</accession>
<evidence type="ECO:0000256" key="1">
    <source>
        <dbReference type="ARBA" id="ARBA00004651"/>
    </source>
</evidence>
<evidence type="ECO:0000256" key="3">
    <source>
        <dbReference type="ARBA" id="ARBA00022475"/>
    </source>
</evidence>
<dbReference type="STRING" id="1664069.BGLY_0072"/>
<evidence type="ECO:0000256" key="14">
    <source>
        <dbReference type="SAM" id="Phobius"/>
    </source>
</evidence>
<comment type="catalytic activity">
    <reaction evidence="10">
        <text>O-phospho-L-seryl-[protein] + H2O = L-seryl-[protein] + phosphate</text>
        <dbReference type="Rhea" id="RHEA:20629"/>
        <dbReference type="Rhea" id="RHEA-COMP:9863"/>
        <dbReference type="Rhea" id="RHEA-COMP:11604"/>
        <dbReference type="ChEBI" id="CHEBI:15377"/>
        <dbReference type="ChEBI" id="CHEBI:29999"/>
        <dbReference type="ChEBI" id="CHEBI:43474"/>
        <dbReference type="ChEBI" id="CHEBI:83421"/>
        <dbReference type="EC" id="3.1.3.16"/>
    </reaction>
</comment>
<feature type="transmembrane region" description="Helical" evidence="14">
    <location>
        <begin position="128"/>
        <end position="148"/>
    </location>
</feature>
<feature type="transmembrane region" description="Helical" evidence="14">
    <location>
        <begin position="280"/>
        <end position="299"/>
    </location>
</feature>
<evidence type="ECO:0000256" key="4">
    <source>
        <dbReference type="ARBA" id="ARBA00022692"/>
    </source>
</evidence>
<proteinExistence type="predicted"/>
<evidence type="ECO:0000313" key="17">
    <source>
        <dbReference type="EMBL" id="MEC0487767.1"/>
    </source>
</evidence>
<keyword evidence="3" id="KW-1003">Cell membrane</keyword>
<evidence type="ECO:0000256" key="10">
    <source>
        <dbReference type="ARBA" id="ARBA00047761"/>
    </source>
</evidence>
<dbReference type="InterPro" id="IPR036457">
    <property type="entry name" value="PPM-type-like_dom_sf"/>
</dbReference>
<dbReference type="InterPro" id="IPR045768">
    <property type="entry name" value="SpoIIE_N"/>
</dbReference>
<dbReference type="SMART" id="SM00331">
    <property type="entry name" value="PP2C_SIG"/>
    <property type="match status" value="1"/>
</dbReference>
<dbReference type="InterPro" id="IPR001932">
    <property type="entry name" value="PPM-type_phosphatase-like_dom"/>
</dbReference>
<evidence type="ECO:0000259" key="15">
    <source>
        <dbReference type="PROSITE" id="PS51746"/>
    </source>
</evidence>
<dbReference type="NCBIfam" id="TIGR02865">
    <property type="entry name" value="spore_II_E"/>
    <property type="match status" value="1"/>
</dbReference>
<name>A0A0T6BS51_9BACI</name>
<evidence type="ECO:0000256" key="9">
    <source>
        <dbReference type="ARBA" id="ARBA00023136"/>
    </source>
</evidence>
<dbReference type="AlphaFoldDB" id="A0A0T6BS51"/>